<dbReference type="EMBL" id="CP130612">
    <property type="protein sequence ID" value="WKW13553.1"/>
    <property type="molecule type" value="Genomic_DNA"/>
</dbReference>
<evidence type="ECO:0000313" key="2">
    <source>
        <dbReference type="EMBL" id="WKW11208.1"/>
    </source>
</evidence>
<evidence type="ECO:0000313" key="5">
    <source>
        <dbReference type="EMBL" id="WKW13450.1"/>
    </source>
</evidence>
<dbReference type="EMBL" id="CP130613">
    <property type="protein sequence ID" value="WKW16357.1"/>
    <property type="molecule type" value="Genomic_DNA"/>
</dbReference>
<feature type="domain" description="Integrase catalytic" evidence="1">
    <location>
        <begin position="127"/>
        <end position="308"/>
    </location>
</feature>
<dbReference type="KEGG" id="pspc:Strain318_000821"/>
<keyword evidence="13" id="KW-1185">Reference proteome</keyword>
<dbReference type="GO" id="GO:0003676">
    <property type="term" value="F:nucleic acid binding"/>
    <property type="evidence" value="ECO:0007669"/>
    <property type="project" value="InterPro"/>
</dbReference>
<dbReference type="InterPro" id="IPR012337">
    <property type="entry name" value="RNaseH-like_sf"/>
</dbReference>
<protein>
    <submittedName>
        <fullName evidence="11">IS481 family transposase</fullName>
    </submittedName>
</protein>
<evidence type="ECO:0000313" key="13">
    <source>
        <dbReference type="Proteomes" id="UP001229955"/>
    </source>
</evidence>
<evidence type="ECO:0000313" key="6">
    <source>
        <dbReference type="EMBL" id="WKW13553.1"/>
    </source>
</evidence>
<dbReference type="EMBL" id="CP130613">
    <property type="protein sequence ID" value="WKW14814.1"/>
    <property type="molecule type" value="Genomic_DNA"/>
</dbReference>
<dbReference type="InterPro" id="IPR036397">
    <property type="entry name" value="RNaseH_sf"/>
</dbReference>
<accession>A0AA49K221</accession>
<dbReference type="GO" id="GO:0015074">
    <property type="term" value="P:DNA integration"/>
    <property type="evidence" value="ECO:0007669"/>
    <property type="project" value="InterPro"/>
</dbReference>
<dbReference type="EMBL" id="CP130613">
    <property type="protein sequence ID" value="WKW16203.1"/>
    <property type="molecule type" value="Genomic_DNA"/>
</dbReference>
<dbReference type="Pfam" id="PF13683">
    <property type="entry name" value="rve_3"/>
    <property type="match status" value="1"/>
</dbReference>
<evidence type="ECO:0000313" key="12">
    <source>
        <dbReference type="EMBL" id="WKW16459.1"/>
    </source>
</evidence>
<dbReference type="SUPFAM" id="SSF46689">
    <property type="entry name" value="Homeodomain-like"/>
    <property type="match status" value="1"/>
</dbReference>
<evidence type="ECO:0000313" key="8">
    <source>
        <dbReference type="EMBL" id="WKW14476.1"/>
    </source>
</evidence>
<dbReference type="EMBL" id="CP130613">
    <property type="protein sequence ID" value="WKW16459.1"/>
    <property type="molecule type" value="Genomic_DNA"/>
</dbReference>
<dbReference type="SUPFAM" id="SSF53098">
    <property type="entry name" value="Ribonuclease H-like"/>
    <property type="match status" value="1"/>
</dbReference>
<dbReference type="PROSITE" id="PS50994">
    <property type="entry name" value="INTEGRASE"/>
    <property type="match status" value="1"/>
</dbReference>
<dbReference type="KEGG" id="pspc:Strain318_002613"/>
<evidence type="ECO:0000313" key="10">
    <source>
        <dbReference type="EMBL" id="WKW16203.1"/>
    </source>
</evidence>
<evidence type="ECO:0000313" key="9">
    <source>
        <dbReference type="EMBL" id="WKW14814.1"/>
    </source>
</evidence>
<dbReference type="InterPro" id="IPR001584">
    <property type="entry name" value="Integrase_cat-core"/>
</dbReference>
<dbReference type="InterPro" id="IPR047656">
    <property type="entry name" value="IS481-like_transpos"/>
</dbReference>
<organism evidence="11 13">
    <name type="scientific">Pseudogemmatithrix spongiicola</name>
    <dbReference type="NCBI Taxonomy" id="3062599"/>
    <lineage>
        <taxon>Bacteria</taxon>
        <taxon>Pseudomonadati</taxon>
        <taxon>Gemmatimonadota</taxon>
        <taxon>Gemmatimonadia</taxon>
        <taxon>Gemmatimonadales</taxon>
        <taxon>Gemmatimonadaceae</taxon>
        <taxon>Pseudogemmatithrix</taxon>
    </lineage>
</organism>
<dbReference type="KEGG" id="pspc:Strain318_002770"/>
<dbReference type="NCBIfam" id="NF033577">
    <property type="entry name" value="transpos_IS481"/>
    <property type="match status" value="1"/>
</dbReference>
<dbReference type="InterPro" id="IPR024967">
    <property type="entry name" value="DNA-bd_IS481-type"/>
</dbReference>
<reference evidence="11" key="1">
    <citation type="submission" date="2023-07" db="EMBL/GenBank/DDBJ databases">
        <authorList>
            <person name="Haufschild T."/>
            <person name="Kallscheuer N."/>
            <person name="Hammer J."/>
            <person name="Kohn T."/>
            <person name="Kabuu M."/>
            <person name="Jogler M."/>
            <person name="Wohfarth N."/>
            <person name="Heuer A."/>
            <person name="Rohde M."/>
            <person name="van Teeseling M.C.F."/>
            <person name="Jogler C."/>
        </authorList>
    </citation>
    <scope>NUCLEOTIDE SEQUENCE</scope>
    <source>
        <strain evidence="2">Strain 138</strain>
        <strain evidence="11">Strain 318</strain>
    </source>
</reference>
<evidence type="ECO:0000313" key="11">
    <source>
        <dbReference type="EMBL" id="WKW16357.1"/>
    </source>
</evidence>
<accession>A0AA49JX95</accession>
<dbReference type="PANTHER" id="PTHR35004">
    <property type="entry name" value="TRANSPOSASE RV3428C-RELATED"/>
    <property type="match status" value="1"/>
</dbReference>
<proteinExistence type="predicted"/>
<evidence type="ECO:0000313" key="3">
    <source>
        <dbReference type="EMBL" id="WKW11566.1"/>
    </source>
</evidence>
<dbReference type="Pfam" id="PF13011">
    <property type="entry name" value="LZ_Tnp_IS481"/>
    <property type="match status" value="1"/>
</dbReference>
<dbReference type="EMBL" id="CP130613">
    <property type="protein sequence ID" value="WKW14476.1"/>
    <property type="molecule type" value="Genomic_DNA"/>
</dbReference>
<dbReference type="EMBL" id="CP130612">
    <property type="protein sequence ID" value="WKW13450.1"/>
    <property type="molecule type" value="Genomic_DNA"/>
</dbReference>
<sequence>MNIHNNARLTAWGRAELVRRVVLDGEPVRAVAAALHISPSTAYKWLRRFAAGGWAALADRSSRPHRSPTATRPALIERILRLRATRLTGPEIAERLGLAVSTVGRVLTRAGQGRLKGPGATGGPRYQRETPGELVHVDTKALDRFVTAGHRAHGNRSKVGRRRGLGQDHLHVAVDDATRLAYAALLPTQDAAACTRFLEAARRWFAQLGIAVTGVMTDNAKAYTSHAVQAALAAHGIRHLRTKPYRPQTNGKAERFIQTALRRWAYKKPYRTSAHRNAALPDFLDCYNVERPHRSLGRVPPLLHFLMQREQRP</sequence>
<dbReference type="KEGG" id="pspc:Strain318_002875"/>
<dbReference type="AlphaFoldDB" id="A0AA49K221"/>
<dbReference type="EMBL" id="CP130612">
    <property type="protein sequence ID" value="WKW11208.1"/>
    <property type="molecule type" value="Genomic_DNA"/>
</dbReference>
<dbReference type="KEGG" id="pspc:Strain318_001173"/>
<evidence type="ECO:0000313" key="7">
    <source>
        <dbReference type="EMBL" id="WKW14118.1"/>
    </source>
</evidence>
<dbReference type="Proteomes" id="UP001229955">
    <property type="component" value="Chromosome"/>
</dbReference>
<dbReference type="EMBL" id="CP130613">
    <property type="protein sequence ID" value="WKW14118.1"/>
    <property type="molecule type" value="Genomic_DNA"/>
</dbReference>
<evidence type="ECO:0000259" key="1">
    <source>
        <dbReference type="PROSITE" id="PS50994"/>
    </source>
</evidence>
<dbReference type="EMBL" id="CP130612">
    <property type="protein sequence ID" value="WKW11904.1"/>
    <property type="molecule type" value="Genomic_DNA"/>
</dbReference>
<dbReference type="RefSeq" id="WP_367886306.1">
    <property type="nucleotide sequence ID" value="NZ_CP130612.1"/>
</dbReference>
<dbReference type="InterPro" id="IPR009057">
    <property type="entry name" value="Homeodomain-like_sf"/>
</dbReference>
<gene>
    <name evidence="2" type="ORF">Strain138_000443</name>
    <name evidence="3" type="ORF">Strain138_000821</name>
    <name evidence="4" type="ORF">Strain138_001173</name>
    <name evidence="5" type="ORF">Strain138_002770</name>
    <name evidence="6" type="ORF">Strain138_002877</name>
    <name evidence="7" type="ORF">Strain318_000443</name>
    <name evidence="8" type="ORF">Strain318_000821</name>
    <name evidence="9" type="ORF">Strain318_001173</name>
    <name evidence="10" type="ORF">Strain318_002613</name>
    <name evidence="11" type="ORF">Strain318_002770</name>
    <name evidence="12" type="ORF">Strain318_002875</name>
</gene>
<name>A0AA49K221_9BACT</name>
<dbReference type="EMBL" id="CP130612">
    <property type="protein sequence ID" value="WKW11566.1"/>
    <property type="molecule type" value="Genomic_DNA"/>
</dbReference>
<dbReference type="Gene3D" id="3.30.420.10">
    <property type="entry name" value="Ribonuclease H-like superfamily/Ribonuclease H"/>
    <property type="match status" value="1"/>
</dbReference>
<evidence type="ECO:0000313" key="4">
    <source>
        <dbReference type="EMBL" id="WKW11904.1"/>
    </source>
</evidence>
<dbReference type="KEGG" id="pspc:Strain318_000443"/>